<evidence type="ECO:0000256" key="4">
    <source>
        <dbReference type="ARBA" id="ARBA00023242"/>
    </source>
</evidence>
<name>A0A0B6ZTX6_9EUPU</name>
<feature type="compositionally biased region" description="Basic residues" evidence="6">
    <location>
        <begin position="303"/>
        <end position="312"/>
    </location>
</feature>
<dbReference type="PANTHER" id="PTHR17602:SF4">
    <property type="entry name" value="RIBOSOME BIOGENESIS REGULATORY PROTEIN HOMOLOG"/>
    <property type="match status" value="1"/>
</dbReference>
<evidence type="ECO:0000256" key="2">
    <source>
        <dbReference type="ARBA" id="ARBA00010077"/>
    </source>
</evidence>
<keyword evidence="4 5" id="KW-0539">Nucleus</keyword>
<dbReference type="EMBL" id="HACG01024436">
    <property type="protein sequence ID" value="CEK71301.1"/>
    <property type="molecule type" value="Transcribed_RNA"/>
</dbReference>
<dbReference type="PANTHER" id="PTHR17602">
    <property type="entry name" value="RIBOSOME BIOGENESIS REGULATORY PROTEIN"/>
    <property type="match status" value="1"/>
</dbReference>
<comment type="similarity">
    <text evidence="2 5">Belongs to the RRS1 family.</text>
</comment>
<reference evidence="7" key="1">
    <citation type="submission" date="2014-12" db="EMBL/GenBank/DDBJ databases">
        <title>Insight into the proteome of Arion vulgaris.</title>
        <authorList>
            <person name="Aradska J."/>
            <person name="Bulat T."/>
            <person name="Smidak R."/>
            <person name="Sarate P."/>
            <person name="Gangsoo J."/>
            <person name="Sialana F."/>
            <person name="Bilban M."/>
            <person name="Lubec G."/>
        </authorList>
    </citation>
    <scope>NUCLEOTIDE SEQUENCE</scope>
    <source>
        <tissue evidence="7">Skin</tissue>
    </source>
</reference>
<feature type="compositionally biased region" description="Basic and acidic residues" evidence="6">
    <location>
        <begin position="257"/>
        <end position="267"/>
    </location>
</feature>
<dbReference type="AlphaFoldDB" id="A0A0B6ZTX6"/>
<protein>
    <recommendedName>
        <fullName evidence="5">Ribosome biogenesis regulatory protein</fullName>
    </recommendedName>
</protein>
<dbReference type="InterPro" id="IPR007023">
    <property type="entry name" value="Ribosom_reg"/>
</dbReference>
<evidence type="ECO:0000256" key="5">
    <source>
        <dbReference type="RuleBase" id="RU364132"/>
    </source>
</evidence>
<dbReference type="GO" id="GO:0030687">
    <property type="term" value="C:preribosome, large subunit precursor"/>
    <property type="evidence" value="ECO:0007669"/>
    <property type="project" value="TreeGrafter"/>
</dbReference>
<evidence type="ECO:0000256" key="6">
    <source>
        <dbReference type="SAM" id="MobiDB-lite"/>
    </source>
</evidence>
<sequence>MADTQTLVDDILQDTKEGKFKSIQVENVELIELDEGNLLASNENKIEVQKFRKNREDILMQSTRDATQSLFNSLWQLPFEQVEGNYIVTLPESKTWLPREKPVPKKKPLTKWQEYAKLKGVLNKKKSRMVWDEVTKKYKPRWGYQRANDDTKEWLIEVPDNADPYEDQFAKRKTAKGERVAKNELQRLRNIARAQKTKVPGIGLTPTEQPSKDHLSKALAVAYKSTASLGKFTEKLRKEKPSKFTGKKRKFEPSIGDLKKEKEKQLHMLDISAKKIPKIDVTKAANRVLREGDEQRSRERPSRKTPKKHKGKSSFTEKKGGGNKKSRGKRKK</sequence>
<gene>
    <name evidence="7" type="primary">ORF77777</name>
</gene>
<feature type="compositionally biased region" description="Basic and acidic residues" evidence="6">
    <location>
        <begin position="288"/>
        <end position="302"/>
    </location>
</feature>
<dbReference type="GO" id="GO:0042273">
    <property type="term" value="P:ribosomal large subunit biogenesis"/>
    <property type="evidence" value="ECO:0007669"/>
    <property type="project" value="TreeGrafter"/>
</dbReference>
<dbReference type="GO" id="GO:0000447">
    <property type="term" value="P:endonucleolytic cleavage in ITS1 to separate SSU-rRNA from 5.8S rRNA and LSU-rRNA from tricistronic rRNA transcript (SSU-rRNA, 5.8S rRNA, LSU-rRNA)"/>
    <property type="evidence" value="ECO:0007669"/>
    <property type="project" value="TreeGrafter"/>
</dbReference>
<feature type="compositionally biased region" description="Basic residues" evidence="6">
    <location>
        <begin position="321"/>
        <end position="332"/>
    </location>
</feature>
<comment type="subcellular location">
    <subcellularLocation>
        <location evidence="1 5">Nucleus</location>
    </subcellularLocation>
</comment>
<evidence type="ECO:0000256" key="1">
    <source>
        <dbReference type="ARBA" id="ARBA00004123"/>
    </source>
</evidence>
<dbReference type="GO" id="GO:0005730">
    <property type="term" value="C:nucleolus"/>
    <property type="evidence" value="ECO:0007669"/>
    <property type="project" value="TreeGrafter"/>
</dbReference>
<evidence type="ECO:0000313" key="7">
    <source>
        <dbReference type="EMBL" id="CEK71301.1"/>
    </source>
</evidence>
<evidence type="ECO:0000256" key="3">
    <source>
        <dbReference type="ARBA" id="ARBA00022517"/>
    </source>
</evidence>
<keyword evidence="3 5" id="KW-0690">Ribosome biogenesis</keyword>
<proteinExistence type="inferred from homology"/>
<accession>A0A0B6ZTX6</accession>
<feature type="region of interest" description="Disordered" evidence="6">
    <location>
        <begin position="238"/>
        <end position="332"/>
    </location>
</feature>
<organism evidence="7">
    <name type="scientific">Arion vulgaris</name>
    <dbReference type="NCBI Taxonomy" id="1028688"/>
    <lineage>
        <taxon>Eukaryota</taxon>
        <taxon>Metazoa</taxon>
        <taxon>Spiralia</taxon>
        <taxon>Lophotrochozoa</taxon>
        <taxon>Mollusca</taxon>
        <taxon>Gastropoda</taxon>
        <taxon>Heterobranchia</taxon>
        <taxon>Euthyneura</taxon>
        <taxon>Panpulmonata</taxon>
        <taxon>Eupulmonata</taxon>
        <taxon>Stylommatophora</taxon>
        <taxon>Helicina</taxon>
        <taxon>Arionoidea</taxon>
        <taxon>Arionidae</taxon>
        <taxon>Arion</taxon>
    </lineage>
</organism>
<comment type="function">
    <text evidence="5">Involved in ribosomal large subunit assembly.</text>
</comment>
<dbReference type="Pfam" id="PF04939">
    <property type="entry name" value="RRS1"/>
    <property type="match status" value="1"/>
</dbReference>